<dbReference type="AlphaFoldDB" id="A0AAV9ITG8"/>
<accession>A0AAV9ITG8</accession>
<dbReference type="PANTHER" id="PTHR35734">
    <property type="entry name" value="OS01G0805200 PROTEIN"/>
    <property type="match status" value="1"/>
</dbReference>
<feature type="transmembrane region" description="Helical" evidence="2">
    <location>
        <begin position="96"/>
        <end position="114"/>
    </location>
</feature>
<gene>
    <name evidence="3" type="ORF">CDCA_CDCA05G1577</name>
</gene>
<dbReference type="PANTHER" id="PTHR35734:SF1">
    <property type="entry name" value="OS01G0805200 PROTEIN"/>
    <property type="match status" value="1"/>
</dbReference>
<dbReference type="InterPro" id="IPR021562">
    <property type="entry name" value="DUF3007"/>
</dbReference>
<keyword evidence="4" id="KW-1185">Reference proteome</keyword>
<feature type="region of interest" description="Disordered" evidence="1">
    <location>
        <begin position="18"/>
        <end position="37"/>
    </location>
</feature>
<reference evidence="3 4" key="1">
    <citation type="submission" date="2022-07" db="EMBL/GenBank/DDBJ databases">
        <title>Genome-wide signatures of adaptation to extreme environments.</title>
        <authorList>
            <person name="Cho C.H."/>
            <person name="Yoon H.S."/>
        </authorList>
    </citation>
    <scope>NUCLEOTIDE SEQUENCE [LARGE SCALE GENOMIC DNA]</scope>
    <source>
        <strain evidence="3 4">DBV 063 E5</strain>
    </source>
</reference>
<protein>
    <submittedName>
        <fullName evidence="3">Uncharacterized protein</fullName>
    </submittedName>
</protein>
<dbReference type="Pfam" id="PF11460">
    <property type="entry name" value="DUF3007"/>
    <property type="match status" value="1"/>
</dbReference>
<sequence>MGSAAGAFVSVVGTRHWGGGRARHRDGGRHGEAAVSARGRCAVSRPLPRRLRGMARRWVRCAQQQEQQQQREPSPNPPSTAATGDGGFRLRTRGDVVLFLVFGSMAPFAVYALLRQLPMLDDISAGLWTTGLLMVAVFGWVATYLFRVGTKSMTYAQQLRAYEDVVLQKRLSELNEEELAALLEEEEGQEQKEK</sequence>
<proteinExistence type="predicted"/>
<keyword evidence="2" id="KW-1133">Transmembrane helix</keyword>
<keyword evidence="2" id="KW-0472">Membrane</keyword>
<organism evidence="3 4">
    <name type="scientific">Cyanidium caldarium</name>
    <name type="common">Red alga</name>
    <dbReference type="NCBI Taxonomy" id="2771"/>
    <lineage>
        <taxon>Eukaryota</taxon>
        <taxon>Rhodophyta</taxon>
        <taxon>Bangiophyceae</taxon>
        <taxon>Cyanidiales</taxon>
        <taxon>Cyanidiaceae</taxon>
        <taxon>Cyanidium</taxon>
    </lineage>
</organism>
<comment type="caution">
    <text evidence="3">The sequence shown here is derived from an EMBL/GenBank/DDBJ whole genome shotgun (WGS) entry which is preliminary data.</text>
</comment>
<evidence type="ECO:0000313" key="4">
    <source>
        <dbReference type="Proteomes" id="UP001301350"/>
    </source>
</evidence>
<feature type="transmembrane region" description="Helical" evidence="2">
    <location>
        <begin position="126"/>
        <end position="146"/>
    </location>
</feature>
<dbReference type="EMBL" id="JANCYW010000005">
    <property type="protein sequence ID" value="KAK4535552.1"/>
    <property type="molecule type" value="Genomic_DNA"/>
</dbReference>
<evidence type="ECO:0000256" key="2">
    <source>
        <dbReference type="SAM" id="Phobius"/>
    </source>
</evidence>
<dbReference type="Proteomes" id="UP001301350">
    <property type="component" value="Unassembled WGS sequence"/>
</dbReference>
<name>A0AAV9ITG8_CYACA</name>
<evidence type="ECO:0000256" key="1">
    <source>
        <dbReference type="SAM" id="MobiDB-lite"/>
    </source>
</evidence>
<keyword evidence="2" id="KW-0812">Transmembrane</keyword>
<feature type="region of interest" description="Disordered" evidence="1">
    <location>
        <begin position="62"/>
        <end position="87"/>
    </location>
</feature>
<evidence type="ECO:0000313" key="3">
    <source>
        <dbReference type="EMBL" id="KAK4535552.1"/>
    </source>
</evidence>